<dbReference type="EMBL" id="UOEE01000085">
    <property type="protein sequence ID" value="VAV89156.1"/>
    <property type="molecule type" value="Genomic_DNA"/>
</dbReference>
<accession>A0A3B0RK54</accession>
<proteinExistence type="predicted"/>
<dbReference type="AlphaFoldDB" id="A0A3B0RK54"/>
<reference evidence="1" key="1">
    <citation type="submission" date="2018-06" db="EMBL/GenBank/DDBJ databases">
        <authorList>
            <person name="Zhirakovskaya E."/>
        </authorList>
    </citation>
    <scope>NUCLEOTIDE SEQUENCE</scope>
</reference>
<name>A0A3B0RK54_9ZZZZ</name>
<organism evidence="1">
    <name type="scientific">hydrothermal vent metagenome</name>
    <dbReference type="NCBI Taxonomy" id="652676"/>
    <lineage>
        <taxon>unclassified sequences</taxon>
        <taxon>metagenomes</taxon>
        <taxon>ecological metagenomes</taxon>
    </lineage>
</organism>
<sequence>MEVPEGCRWGRWRNTNEGGFVRSQCRALMLLKATLFSKTFYFVSLRLDRRVYYRFRALAFSKDTFKTVLCGGLV</sequence>
<evidence type="ECO:0000313" key="1">
    <source>
        <dbReference type="EMBL" id="VAV89156.1"/>
    </source>
</evidence>
<gene>
    <name evidence="1" type="ORF">MNBD_ALPHA06-1406</name>
</gene>
<protein>
    <submittedName>
        <fullName evidence="1">Uncharacterized protein</fullName>
    </submittedName>
</protein>